<evidence type="ECO:0000256" key="1">
    <source>
        <dbReference type="ARBA" id="ARBA00004141"/>
    </source>
</evidence>
<evidence type="ECO:0000256" key="10">
    <source>
        <dbReference type="ARBA" id="ARBA00023136"/>
    </source>
</evidence>
<dbReference type="Pfam" id="PF05730">
    <property type="entry name" value="CFEM"/>
    <property type="match status" value="1"/>
</dbReference>
<keyword evidence="6" id="KW-0336">GPI-anchor</keyword>
<feature type="transmembrane region" description="Helical" evidence="15">
    <location>
        <begin position="290"/>
        <end position="310"/>
    </location>
</feature>
<dbReference type="PANTHER" id="PTHR33048">
    <property type="entry name" value="PTH11-LIKE INTEGRAL MEMBRANE PROTEIN (AFU_ORTHOLOGUE AFUA_5G11245)"/>
    <property type="match status" value="1"/>
</dbReference>
<keyword evidence="7 15" id="KW-0812">Transmembrane</keyword>
<feature type="transmembrane region" description="Helical" evidence="15">
    <location>
        <begin position="133"/>
        <end position="154"/>
    </location>
</feature>
<dbReference type="AlphaFoldDB" id="A0A9P8UZZ1"/>
<evidence type="ECO:0000256" key="11">
    <source>
        <dbReference type="ARBA" id="ARBA00023157"/>
    </source>
</evidence>
<feature type="compositionally biased region" description="Polar residues" evidence="14">
    <location>
        <begin position="387"/>
        <end position="396"/>
    </location>
</feature>
<dbReference type="Proteomes" id="UP000758603">
    <property type="component" value="Unassembled WGS sequence"/>
</dbReference>
<dbReference type="GO" id="GO:0098552">
    <property type="term" value="C:side of membrane"/>
    <property type="evidence" value="ECO:0007669"/>
    <property type="project" value="UniProtKB-KW"/>
</dbReference>
<keyword evidence="11" id="KW-1015">Disulfide bond</keyword>
<organism evidence="19 20">
    <name type="scientific">Truncatella angustata</name>
    <dbReference type="NCBI Taxonomy" id="152316"/>
    <lineage>
        <taxon>Eukaryota</taxon>
        <taxon>Fungi</taxon>
        <taxon>Dikarya</taxon>
        <taxon>Ascomycota</taxon>
        <taxon>Pezizomycotina</taxon>
        <taxon>Sordariomycetes</taxon>
        <taxon>Xylariomycetidae</taxon>
        <taxon>Amphisphaeriales</taxon>
        <taxon>Sporocadaceae</taxon>
        <taxon>Truncatella</taxon>
    </lineage>
</organism>
<feature type="transmembrane region" description="Helical" evidence="15">
    <location>
        <begin position="209"/>
        <end position="226"/>
    </location>
</feature>
<dbReference type="GO" id="GO:0005576">
    <property type="term" value="C:extracellular region"/>
    <property type="evidence" value="ECO:0007669"/>
    <property type="project" value="UniProtKB-SubCell"/>
</dbReference>
<dbReference type="InterPro" id="IPR049326">
    <property type="entry name" value="Rhodopsin_dom_fungi"/>
</dbReference>
<gene>
    <name evidence="19" type="ORF">BKA67DRAFT_550497</name>
</gene>
<evidence type="ECO:0000256" key="7">
    <source>
        <dbReference type="ARBA" id="ARBA00022692"/>
    </source>
</evidence>
<evidence type="ECO:0000256" key="2">
    <source>
        <dbReference type="ARBA" id="ARBA00004589"/>
    </source>
</evidence>
<keyword evidence="8 16" id="KW-0732">Signal</keyword>
<dbReference type="Pfam" id="PF20684">
    <property type="entry name" value="Fung_rhodopsin"/>
    <property type="match status" value="1"/>
</dbReference>
<comment type="subcellular location">
    <subcellularLocation>
        <location evidence="2">Membrane</location>
        <topology evidence="2">Lipid-anchor</topology>
        <topology evidence="2">GPI-anchor</topology>
    </subcellularLocation>
    <subcellularLocation>
        <location evidence="1">Membrane</location>
        <topology evidence="1">Multi-pass membrane protein</topology>
    </subcellularLocation>
    <subcellularLocation>
        <location evidence="3">Secreted</location>
    </subcellularLocation>
</comment>
<evidence type="ECO:0000259" key="17">
    <source>
        <dbReference type="Pfam" id="PF05730"/>
    </source>
</evidence>
<dbReference type="EMBL" id="JAGPXC010000001">
    <property type="protein sequence ID" value="KAH6661215.1"/>
    <property type="molecule type" value="Genomic_DNA"/>
</dbReference>
<evidence type="ECO:0000256" key="3">
    <source>
        <dbReference type="ARBA" id="ARBA00004613"/>
    </source>
</evidence>
<evidence type="ECO:0000256" key="6">
    <source>
        <dbReference type="ARBA" id="ARBA00022622"/>
    </source>
</evidence>
<feature type="domain" description="CFEM" evidence="17">
    <location>
        <begin position="26"/>
        <end position="85"/>
    </location>
</feature>
<feature type="compositionally biased region" description="Basic and acidic residues" evidence="14">
    <location>
        <begin position="372"/>
        <end position="381"/>
    </location>
</feature>
<dbReference type="InterPro" id="IPR052337">
    <property type="entry name" value="SAT4-like"/>
</dbReference>
<accession>A0A9P8UZZ1</accession>
<feature type="transmembrane region" description="Helical" evidence="15">
    <location>
        <begin position="94"/>
        <end position="113"/>
    </location>
</feature>
<feature type="domain" description="Rhodopsin" evidence="18">
    <location>
        <begin position="114"/>
        <end position="352"/>
    </location>
</feature>
<feature type="transmembrane region" description="Helical" evidence="15">
    <location>
        <begin position="254"/>
        <end position="278"/>
    </location>
</feature>
<proteinExistence type="inferred from homology"/>
<comment type="similarity">
    <text evidence="4">Belongs to the RBT5 family.</text>
</comment>
<dbReference type="GeneID" id="70130555"/>
<dbReference type="RefSeq" id="XP_045965346.1">
    <property type="nucleotide sequence ID" value="XM_046101663.1"/>
</dbReference>
<evidence type="ECO:0000259" key="18">
    <source>
        <dbReference type="Pfam" id="PF20684"/>
    </source>
</evidence>
<sequence length="436" mass="47559">MAVIRQVCRVVVLVAFCAPVFAKVTAEDLPSCAINCFRTSPPSNASSQSCRLTNSDFEATFSPCFYEECSIKDALTALNKTSILCEIPERDISWAIRGFVIASTIVASVVIGLRVLLKYRGLAGGIGWDDSTIVIAVILTMDAAVGQFLAAWYGMGKDQWKVPVEDVSTVYKCFFIAAVGYKLGNAATRISILCFYLRVFGTTSACRPIITFIVINAVIGVTFAIADTLQCQPVASFWDGWDGELSGKCDSLSAISWAHSILNIVLDVATLAIAFWMVNKLNMRWRKKAAVIGMFLLGSAITLVSFLRLMSLSQLSNARNRTWNLAPVAYWSAVEMFFGLVCACLPALNALIAICCDKRDKIQTADSGTGVYERHASDQRPGRTKTSDLTATSSRNGDLECDSEIRDGNSIIQLVVLPPTKEDDTRMESYPQPMGC</sequence>
<evidence type="ECO:0000256" key="14">
    <source>
        <dbReference type="SAM" id="MobiDB-lite"/>
    </source>
</evidence>
<name>A0A9P8UZZ1_9PEZI</name>
<keyword evidence="20" id="KW-1185">Reference proteome</keyword>
<dbReference type="PANTHER" id="PTHR33048:SF143">
    <property type="entry name" value="EXTRACELLULAR MEMBRANE PROTEIN CFEM DOMAIN-CONTAINING PROTEIN-RELATED"/>
    <property type="match status" value="1"/>
</dbReference>
<dbReference type="OrthoDB" id="5273647at2759"/>
<evidence type="ECO:0000313" key="20">
    <source>
        <dbReference type="Proteomes" id="UP000758603"/>
    </source>
</evidence>
<keyword evidence="6" id="KW-0325">Glycoprotein</keyword>
<comment type="similarity">
    <text evidence="13">Belongs to the SAT4 family.</text>
</comment>
<feature type="region of interest" description="Disordered" evidence="14">
    <location>
        <begin position="370"/>
        <end position="398"/>
    </location>
</feature>
<feature type="chain" id="PRO_5040273377" description="Extracellular membrane protein CFEM domain-containing protein" evidence="16">
    <location>
        <begin position="23"/>
        <end position="436"/>
    </location>
</feature>
<evidence type="ECO:0000256" key="15">
    <source>
        <dbReference type="SAM" id="Phobius"/>
    </source>
</evidence>
<keyword evidence="9 15" id="KW-1133">Transmembrane helix</keyword>
<evidence type="ECO:0000256" key="9">
    <source>
        <dbReference type="ARBA" id="ARBA00022989"/>
    </source>
</evidence>
<evidence type="ECO:0000256" key="13">
    <source>
        <dbReference type="ARBA" id="ARBA00038359"/>
    </source>
</evidence>
<comment type="caution">
    <text evidence="19">The sequence shown here is derived from an EMBL/GenBank/DDBJ whole genome shotgun (WGS) entry which is preliminary data.</text>
</comment>
<feature type="signal peptide" evidence="16">
    <location>
        <begin position="1"/>
        <end position="22"/>
    </location>
</feature>
<evidence type="ECO:0008006" key="21">
    <source>
        <dbReference type="Google" id="ProtNLM"/>
    </source>
</evidence>
<evidence type="ECO:0000313" key="19">
    <source>
        <dbReference type="EMBL" id="KAH6661215.1"/>
    </source>
</evidence>
<evidence type="ECO:0000256" key="4">
    <source>
        <dbReference type="ARBA" id="ARBA00010031"/>
    </source>
</evidence>
<dbReference type="InterPro" id="IPR008427">
    <property type="entry name" value="Extracellular_membr_CFEM_dom"/>
</dbReference>
<reference evidence="19" key="1">
    <citation type="journal article" date="2021" name="Nat. Commun.">
        <title>Genetic determinants of endophytism in the Arabidopsis root mycobiome.</title>
        <authorList>
            <person name="Mesny F."/>
            <person name="Miyauchi S."/>
            <person name="Thiergart T."/>
            <person name="Pickel B."/>
            <person name="Atanasova L."/>
            <person name="Karlsson M."/>
            <person name="Huettel B."/>
            <person name="Barry K.W."/>
            <person name="Haridas S."/>
            <person name="Chen C."/>
            <person name="Bauer D."/>
            <person name="Andreopoulos W."/>
            <person name="Pangilinan J."/>
            <person name="LaButti K."/>
            <person name="Riley R."/>
            <person name="Lipzen A."/>
            <person name="Clum A."/>
            <person name="Drula E."/>
            <person name="Henrissat B."/>
            <person name="Kohler A."/>
            <person name="Grigoriev I.V."/>
            <person name="Martin F.M."/>
            <person name="Hacquard S."/>
        </authorList>
    </citation>
    <scope>NUCLEOTIDE SEQUENCE</scope>
    <source>
        <strain evidence="19">MPI-SDFR-AT-0073</strain>
    </source>
</reference>
<keyword evidence="12" id="KW-0449">Lipoprotein</keyword>
<evidence type="ECO:0000256" key="8">
    <source>
        <dbReference type="ARBA" id="ARBA00022729"/>
    </source>
</evidence>
<evidence type="ECO:0000256" key="5">
    <source>
        <dbReference type="ARBA" id="ARBA00022525"/>
    </source>
</evidence>
<keyword evidence="10 15" id="KW-0472">Membrane</keyword>
<evidence type="ECO:0000256" key="16">
    <source>
        <dbReference type="SAM" id="SignalP"/>
    </source>
</evidence>
<evidence type="ECO:0000256" key="12">
    <source>
        <dbReference type="ARBA" id="ARBA00023288"/>
    </source>
</evidence>
<feature type="transmembrane region" description="Helical" evidence="15">
    <location>
        <begin position="330"/>
        <end position="354"/>
    </location>
</feature>
<keyword evidence="5" id="KW-0964">Secreted</keyword>
<protein>
    <recommendedName>
        <fullName evidence="21">Extracellular membrane protein CFEM domain-containing protein</fullName>
    </recommendedName>
</protein>